<dbReference type="GO" id="GO:0006508">
    <property type="term" value="P:proteolysis"/>
    <property type="evidence" value="ECO:0007669"/>
    <property type="project" value="UniProtKB-KW"/>
</dbReference>
<feature type="transmembrane region" description="Helical" evidence="9">
    <location>
        <begin position="83"/>
        <end position="101"/>
    </location>
</feature>
<dbReference type="PROSITE" id="PS00855">
    <property type="entry name" value="SPASE_II"/>
    <property type="match status" value="1"/>
</dbReference>
<proteinExistence type="inferred from homology"/>
<comment type="subcellular location">
    <subcellularLocation>
        <location evidence="9">Cell membrane</location>
        <topology evidence="9">Multi-pass membrane protein</topology>
    </subcellularLocation>
</comment>
<evidence type="ECO:0000256" key="7">
    <source>
        <dbReference type="ARBA" id="ARBA00022989"/>
    </source>
</evidence>
<evidence type="ECO:0000256" key="9">
    <source>
        <dbReference type="HAMAP-Rule" id="MF_00161"/>
    </source>
</evidence>
<name>A0A0R2ALH2_9LACO</name>
<comment type="catalytic activity">
    <reaction evidence="9 10">
        <text>Release of signal peptides from bacterial membrane prolipoproteins. Hydrolyzes -Xaa-Yaa-Zaa-|-(S,diacylglyceryl)Cys-, in which Xaa is hydrophobic (preferably Leu), and Yaa (Ala or Ser) and Zaa (Gly or Ala) have small, neutral side chains.</text>
        <dbReference type="EC" id="3.4.23.36"/>
    </reaction>
</comment>
<evidence type="ECO:0000256" key="3">
    <source>
        <dbReference type="ARBA" id="ARBA00022670"/>
    </source>
</evidence>
<dbReference type="RefSeq" id="WP_054657058.1">
    <property type="nucleotide sequence ID" value="NZ_AYYQ01000031.1"/>
</dbReference>
<dbReference type="PANTHER" id="PTHR33695:SF1">
    <property type="entry name" value="LIPOPROTEIN SIGNAL PEPTIDASE"/>
    <property type="match status" value="1"/>
</dbReference>
<dbReference type="PATRIC" id="fig|1423781.4.peg.136"/>
<dbReference type="AlphaFoldDB" id="A0A0R2ALH2"/>
<comment type="caution">
    <text evidence="12">The sequence shown here is derived from an EMBL/GenBank/DDBJ whole genome shotgun (WGS) entry which is preliminary data.</text>
</comment>
<dbReference type="EC" id="3.4.23.36" evidence="9"/>
<dbReference type="UniPathway" id="UPA00665"/>
<keyword evidence="2 9" id="KW-1003">Cell membrane</keyword>
<evidence type="ECO:0000256" key="11">
    <source>
        <dbReference type="RuleBase" id="RU004181"/>
    </source>
</evidence>
<feature type="transmembrane region" description="Helical" evidence="9">
    <location>
        <begin position="59"/>
        <end position="77"/>
    </location>
</feature>
<dbReference type="GO" id="GO:0005886">
    <property type="term" value="C:plasma membrane"/>
    <property type="evidence" value="ECO:0007669"/>
    <property type="project" value="UniProtKB-SubCell"/>
</dbReference>
<feature type="active site" evidence="9">
    <location>
        <position position="111"/>
    </location>
</feature>
<dbReference type="PANTHER" id="PTHR33695">
    <property type="entry name" value="LIPOPROTEIN SIGNAL PEPTIDASE"/>
    <property type="match status" value="1"/>
</dbReference>
<dbReference type="InterPro" id="IPR001872">
    <property type="entry name" value="Peptidase_A8"/>
</dbReference>
<dbReference type="HAMAP" id="MF_00161">
    <property type="entry name" value="LspA"/>
    <property type="match status" value="1"/>
</dbReference>
<protein>
    <recommendedName>
        <fullName evidence="9">Lipoprotein signal peptidase</fullName>
        <ecNumber evidence="9">3.4.23.36</ecNumber>
    </recommendedName>
    <alternativeName>
        <fullName evidence="9">Prolipoprotein signal peptidase</fullName>
    </alternativeName>
    <alternativeName>
        <fullName evidence="9">Signal peptidase II</fullName>
        <shortName evidence="9">SPase II</shortName>
    </alternativeName>
</protein>
<gene>
    <name evidence="9" type="primary">lspA</name>
    <name evidence="12" type="ORF">FD06_GL000135</name>
</gene>
<evidence type="ECO:0000256" key="8">
    <source>
        <dbReference type="ARBA" id="ARBA00023136"/>
    </source>
</evidence>
<keyword evidence="7 9" id="KW-1133">Transmembrane helix</keyword>
<evidence type="ECO:0000256" key="2">
    <source>
        <dbReference type="ARBA" id="ARBA00022475"/>
    </source>
</evidence>
<comment type="similarity">
    <text evidence="1 9 11">Belongs to the peptidase A8 family.</text>
</comment>
<dbReference type="EMBL" id="AYYQ01000031">
    <property type="protein sequence ID" value="KRM68017.1"/>
    <property type="molecule type" value="Genomic_DNA"/>
</dbReference>
<accession>A0A0R2ALH2</accession>
<keyword evidence="8 9" id="KW-0472">Membrane</keyword>
<dbReference type="GO" id="GO:0004190">
    <property type="term" value="F:aspartic-type endopeptidase activity"/>
    <property type="evidence" value="ECO:0007669"/>
    <property type="project" value="UniProtKB-UniRule"/>
</dbReference>
<reference evidence="12 13" key="1">
    <citation type="journal article" date="2015" name="Genome Announc.">
        <title>Expanding the biotechnology potential of lactobacilli through comparative genomics of 213 strains and associated genera.</title>
        <authorList>
            <person name="Sun Z."/>
            <person name="Harris H.M."/>
            <person name="McCann A."/>
            <person name="Guo C."/>
            <person name="Argimon S."/>
            <person name="Zhang W."/>
            <person name="Yang X."/>
            <person name="Jeffery I.B."/>
            <person name="Cooney J.C."/>
            <person name="Kagawa T.F."/>
            <person name="Liu W."/>
            <person name="Song Y."/>
            <person name="Salvetti E."/>
            <person name="Wrobel A."/>
            <person name="Rasinkangas P."/>
            <person name="Parkhill J."/>
            <person name="Rea M.C."/>
            <person name="O'Sullivan O."/>
            <person name="Ritari J."/>
            <person name="Douillard F.P."/>
            <person name="Paul Ross R."/>
            <person name="Yang R."/>
            <person name="Briner A.E."/>
            <person name="Felis G.E."/>
            <person name="de Vos W.M."/>
            <person name="Barrangou R."/>
            <person name="Klaenhammer T.R."/>
            <person name="Caufield P.W."/>
            <person name="Cui Y."/>
            <person name="Zhang H."/>
            <person name="O'Toole P.W."/>
        </authorList>
    </citation>
    <scope>NUCLEOTIDE SEQUENCE [LARGE SCALE GENOMIC DNA]</scope>
    <source>
        <strain evidence="12 13">DSM 23829</strain>
    </source>
</reference>
<comment type="pathway">
    <text evidence="9">Protein modification; lipoprotein biosynthesis (signal peptide cleavage).</text>
</comment>
<evidence type="ECO:0000256" key="6">
    <source>
        <dbReference type="ARBA" id="ARBA00022801"/>
    </source>
</evidence>
<keyword evidence="5 9" id="KW-0064">Aspartyl protease</keyword>
<keyword evidence="13" id="KW-1185">Reference proteome</keyword>
<dbReference type="OrthoDB" id="9810259at2"/>
<evidence type="ECO:0000256" key="5">
    <source>
        <dbReference type="ARBA" id="ARBA00022750"/>
    </source>
</evidence>
<dbReference type="Pfam" id="PF01252">
    <property type="entry name" value="Peptidase_A8"/>
    <property type="match status" value="1"/>
</dbReference>
<evidence type="ECO:0000256" key="1">
    <source>
        <dbReference type="ARBA" id="ARBA00006139"/>
    </source>
</evidence>
<dbReference type="Proteomes" id="UP000052012">
    <property type="component" value="Unassembled WGS sequence"/>
</dbReference>
<keyword evidence="6 9" id="KW-0378">Hydrolase</keyword>
<sequence length="147" mass="16607">MPILLIFLCIALIGIDQLIKFWIVNNIDLGTSISFIPGVSLTYLQNTGAAWSILEGKQVFFYVISVLAIVAIIYFWIKSKHNLMLQLGLSIVLAGTIGNFIDRIFHSFVVDMFQLNFINFPIFNFADACLTVGFVFIFIGFIKEENN</sequence>
<organism evidence="12 13">
    <name type="scientific">Apilactobacillus ozensis DSM 23829 = JCM 17196</name>
    <dbReference type="NCBI Taxonomy" id="1423781"/>
    <lineage>
        <taxon>Bacteria</taxon>
        <taxon>Bacillati</taxon>
        <taxon>Bacillota</taxon>
        <taxon>Bacilli</taxon>
        <taxon>Lactobacillales</taxon>
        <taxon>Lactobacillaceae</taxon>
        <taxon>Apilactobacillus</taxon>
    </lineage>
</organism>
<comment type="caution">
    <text evidence="9">Lacks conserved residue(s) required for the propagation of feature annotation.</text>
</comment>
<feature type="transmembrane region" description="Helical" evidence="9">
    <location>
        <begin position="122"/>
        <end position="142"/>
    </location>
</feature>
<dbReference type="NCBIfam" id="TIGR00077">
    <property type="entry name" value="lspA"/>
    <property type="match status" value="1"/>
</dbReference>
<evidence type="ECO:0000256" key="10">
    <source>
        <dbReference type="RuleBase" id="RU000594"/>
    </source>
</evidence>
<evidence type="ECO:0000313" key="12">
    <source>
        <dbReference type="EMBL" id="KRM68017.1"/>
    </source>
</evidence>
<dbReference type="STRING" id="1423781.FD06_GL000135"/>
<keyword evidence="3 9" id="KW-0645">Protease</keyword>
<keyword evidence="4 9" id="KW-0812">Transmembrane</keyword>
<evidence type="ECO:0000313" key="13">
    <source>
        <dbReference type="Proteomes" id="UP000052012"/>
    </source>
</evidence>
<keyword evidence="12" id="KW-0449">Lipoprotein</keyword>
<evidence type="ECO:0000256" key="4">
    <source>
        <dbReference type="ARBA" id="ARBA00022692"/>
    </source>
</evidence>
<dbReference type="PRINTS" id="PR00781">
    <property type="entry name" value="LIPOSIGPTASE"/>
</dbReference>
<comment type="function">
    <text evidence="9 10">This protein specifically catalyzes the removal of signal peptides from prolipoproteins.</text>
</comment>
<feature type="active site" evidence="9">
    <location>
        <position position="127"/>
    </location>
</feature>